<evidence type="ECO:0000313" key="5">
    <source>
        <dbReference type="EMBL" id="GGY18575.1"/>
    </source>
</evidence>
<dbReference type="InterPro" id="IPR020904">
    <property type="entry name" value="Sc_DH/Rdtase_CS"/>
</dbReference>
<sequence length="263" mass="27771">MNQTAVEKPAVEKPAVEKRVALVTGGIGGLGTEICRQLAQAGRQVVAVDLAARSERVAAFRDEVAGFGDSITFEPADVSDFDSCQQLIARIEQQHGGVDILVNAAGITRDASLRKMSPHQWHELMRVNLDGVFNMCRNVVEGMTARSFGRIVNISSVNGQTGQFGQTNYSAAKAGVHGFSMALARETARKGVTVNTVSPGYCDTPMVAAVSAEIRAQIIADIPVGRLGAPADIARAAKFLAADDAGYITGANLPVNGGYFMSF</sequence>
<dbReference type="SUPFAM" id="SSF51735">
    <property type="entry name" value="NAD(P)-binding Rossmann-fold domains"/>
    <property type="match status" value="1"/>
</dbReference>
<comment type="caution">
    <text evidence="5">The sequence shown here is derived from an EMBL/GenBank/DDBJ whole genome shotgun (WGS) entry which is preliminary data.</text>
</comment>
<gene>
    <name evidence="5" type="primary">phaB</name>
    <name evidence="5" type="ORF">GCM10008098_08250</name>
</gene>
<dbReference type="Pfam" id="PF00106">
    <property type="entry name" value="adh_short"/>
    <property type="match status" value="1"/>
</dbReference>
<dbReference type="PANTHER" id="PTHR42879:SF2">
    <property type="entry name" value="3-OXOACYL-[ACYL-CARRIER-PROTEIN] REDUCTASE FABG"/>
    <property type="match status" value="1"/>
</dbReference>
<dbReference type="InterPro" id="IPR002347">
    <property type="entry name" value="SDR_fam"/>
</dbReference>
<dbReference type="InterPro" id="IPR036291">
    <property type="entry name" value="NAD(P)-bd_dom_sf"/>
</dbReference>
<evidence type="ECO:0000256" key="2">
    <source>
        <dbReference type="ARBA" id="ARBA00023002"/>
    </source>
</evidence>
<dbReference type="PROSITE" id="PS00061">
    <property type="entry name" value="ADH_SHORT"/>
    <property type="match status" value="1"/>
</dbReference>
<dbReference type="RefSeq" id="WP_189439876.1">
    <property type="nucleotide sequence ID" value="NZ_BMXT01000001.1"/>
</dbReference>
<dbReference type="InterPro" id="IPR057326">
    <property type="entry name" value="KR_dom"/>
</dbReference>
<dbReference type="InterPro" id="IPR050259">
    <property type="entry name" value="SDR"/>
</dbReference>
<proteinExistence type="inferred from homology"/>
<dbReference type="SMART" id="SM00822">
    <property type="entry name" value="PKS_KR"/>
    <property type="match status" value="1"/>
</dbReference>
<dbReference type="PANTHER" id="PTHR42879">
    <property type="entry name" value="3-OXOACYL-(ACYL-CARRIER-PROTEIN) REDUCTASE"/>
    <property type="match status" value="1"/>
</dbReference>
<dbReference type="EMBL" id="BMXT01000001">
    <property type="protein sequence ID" value="GGY18575.1"/>
    <property type="molecule type" value="Genomic_DNA"/>
</dbReference>
<dbReference type="PRINTS" id="PR00081">
    <property type="entry name" value="GDHRDH"/>
</dbReference>
<dbReference type="NCBIfam" id="TIGR01829">
    <property type="entry name" value="AcAcCoA_reduct"/>
    <property type="match status" value="1"/>
</dbReference>
<name>A0ABQ2ZNX6_9GAMM</name>
<evidence type="ECO:0000313" key="6">
    <source>
        <dbReference type="Proteomes" id="UP000621898"/>
    </source>
</evidence>
<reference evidence="6" key="1">
    <citation type="journal article" date="2019" name="Int. J. Syst. Evol. Microbiol.">
        <title>The Global Catalogue of Microorganisms (GCM) 10K type strain sequencing project: providing services to taxonomists for standard genome sequencing and annotation.</title>
        <authorList>
            <consortium name="The Broad Institute Genomics Platform"/>
            <consortium name="The Broad Institute Genome Sequencing Center for Infectious Disease"/>
            <person name="Wu L."/>
            <person name="Ma J."/>
        </authorList>
    </citation>
    <scope>NUCLEOTIDE SEQUENCE [LARGE SCALE GENOMIC DNA]</scope>
    <source>
        <strain evidence="6">KCTC 22232</strain>
    </source>
</reference>
<dbReference type="NCBIfam" id="NF009466">
    <property type="entry name" value="PRK12826.1-2"/>
    <property type="match status" value="1"/>
</dbReference>
<evidence type="ECO:0000259" key="4">
    <source>
        <dbReference type="SMART" id="SM00822"/>
    </source>
</evidence>
<organism evidence="5 6">
    <name type="scientific">Rhodanobacter panaciterrae</name>
    <dbReference type="NCBI Taxonomy" id="490572"/>
    <lineage>
        <taxon>Bacteria</taxon>
        <taxon>Pseudomonadati</taxon>
        <taxon>Pseudomonadota</taxon>
        <taxon>Gammaproteobacteria</taxon>
        <taxon>Lysobacterales</taxon>
        <taxon>Rhodanobacteraceae</taxon>
        <taxon>Rhodanobacter</taxon>
    </lineage>
</organism>
<accession>A0ABQ2ZNX6</accession>
<dbReference type="PRINTS" id="PR00080">
    <property type="entry name" value="SDRFAMILY"/>
</dbReference>
<protein>
    <submittedName>
        <fullName evidence="5">3-ketoacyl-ACP reductase</fullName>
    </submittedName>
</protein>
<dbReference type="NCBIfam" id="NF009464">
    <property type="entry name" value="PRK12824.1"/>
    <property type="match status" value="1"/>
</dbReference>
<comment type="similarity">
    <text evidence="1 3">Belongs to the short-chain dehydrogenases/reductases (SDR) family.</text>
</comment>
<dbReference type="InterPro" id="IPR011283">
    <property type="entry name" value="Acetoacetyl-CoA_reductase"/>
</dbReference>
<keyword evidence="2" id="KW-0560">Oxidoreductase</keyword>
<dbReference type="Gene3D" id="3.40.50.720">
    <property type="entry name" value="NAD(P)-binding Rossmann-like Domain"/>
    <property type="match status" value="1"/>
</dbReference>
<dbReference type="Proteomes" id="UP000621898">
    <property type="component" value="Unassembled WGS sequence"/>
</dbReference>
<keyword evidence="6" id="KW-1185">Reference proteome</keyword>
<evidence type="ECO:0000256" key="3">
    <source>
        <dbReference type="RuleBase" id="RU000363"/>
    </source>
</evidence>
<evidence type="ECO:0000256" key="1">
    <source>
        <dbReference type="ARBA" id="ARBA00006484"/>
    </source>
</evidence>
<feature type="domain" description="Ketoreductase" evidence="4">
    <location>
        <begin position="19"/>
        <end position="200"/>
    </location>
</feature>